<comment type="caution">
    <text evidence="1">The sequence shown here is derived from an EMBL/GenBank/DDBJ whole genome shotgun (WGS) entry which is preliminary data.</text>
</comment>
<proteinExistence type="predicted"/>
<organism evidence="1 2">
    <name type="scientific">Staphylococcus debuckii</name>
    <dbReference type="NCBI Taxonomy" id="2044912"/>
    <lineage>
        <taxon>Bacteria</taxon>
        <taxon>Bacillati</taxon>
        <taxon>Bacillota</taxon>
        <taxon>Bacilli</taxon>
        <taxon>Bacillales</taxon>
        <taxon>Staphylococcaceae</taxon>
        <taxon>Staphylococcus</taxon>
    </lineage>
</organism>
<sequence length="178" mass="20934">MEEALLSYYYQFHAKQHYFLCHDILEEAWKAQPSYSKNDAVVSLILCATGCYHYRRGNNKGAATLFKRAYRVADYQNNNMETLGIKHQAYLNMLTQLCENASQQCSFQVTELPLLAITIKKLKQCYPDYAVMTYINETPYIYDHHLLRDRHEVEQARIEALKRSKLKWQKDHDNAEGN</sequence>
<accession>A0ABU9EZ58</accession>
<dbReference type="RefSeq" id="WP_341612109.1">
    <property type="nucleotide sequence ID" value="NZ_JBBWSC010000009.1"/>
</dbReference>
<dbReference type="SUPFAM" id="SSF140663">
    <property type="entry name" value="TTHA0068-like"/>
    <property type="match status" value="1"/>
</dbReference>
<protein>
    <submittedName>
        <fullName evidence="1">DUF309 domain-containing protein</fullName>
    </submittedName>
</protein>
<dbReference type="EMBL" id="JBBWSC010000009">
    <property type="protein sequence ID" value="MEL0538781.1"/>
    <property type="molecule type" value="Genomic_DNA"/>
</dbReference>
<evidence type="ECO:0000313" key="1">
    <source>
        <dbReference type="EMBL" id="MEL0538781.1"/>
    </source>
</evidence>
<dbReference type="InterPro" id="IPR005500">
    <property type="entry name" value="DUF309"/>
</dbReference>
<dbReference type="Proteomes" id="UP001380601">
    <property type="component" value="Unassembled WGS sequence"/>
</dbReference>
<dbReference type="PANTHER" id="PTHR34796">
    <property type="entry name" value="EXPRESSED PROTEIN"/>
    <property type="match status" value="1"/>
</dbReference>
<dbReference type="InterPro" id="IPR023203">
    <property type="entry name" value="TTHA0068_sf"/>
</dbReference>
<dbReference type="PANTHER" id="PTHR34796:SF1">
    <property type="entry name" value="EXPRESSED PROTEIN"/>
    <property type="match status" value="1"/>
</dbReference>
<gene>
    <name evidence="1" type="ORF">AADA34_08680</name>
</gene>
<dbReference type="Gene3D" id="1.10.3450.10">
    <property type="entry name" value="TTHA0068-like"/>
    <property type="match status" value="1"/>
</dbReference>
<evidence type="ECO:0000313" key="2">
    <source>
        <dbReference type="Proteomes" id="UP001380601"/>
    </source>
</evidence>
<reference evidence="1 2" key="1">
    <citation type="submission" date="2024-04" db="EMBL/GenBank/DDBJ databases">
        <title>Staphylococcus debuckii a clinical isolate.</title>
        <authorList>
            <person name="Magnan C."/>
            <person name="Plumet L."/>
            <person name="Morsli M."/>
            <person name="Molle V."/>
            <person name="Lavigne J.-P."/>
        </authorList>
    </citation>
    <scope>NUCLEOTIDE SEQUENCE [LARGE SCALE GENOMIC DNA]</scope>
    <source>
        <strain evidence="1 2">NSD001</strain>
    </source>
</reference>
<name>A0ABU9EZ58_9STAP</name>
<keyword evidence="2" id="KW-1185">Reference proteome</keyword>
<dbReference type="Pfam" id="PF03745">
    <property type="entry name" value="DUF309"/>
    <property type="match status" value="1"/>
</dbReference>